<dbReference type="Pfam" id="PF13432">
    <property type="entry name" value="TPR_16"/>
    <property type="match status" value="2"/>
</dbReference>
<feature type="repeat" description="TPR" evidence="5">
    <location>
        <begin position="353"/>
        <end position="386"/>
    </location>
</feature>
<dbReference type="PANTHER" id="PTHR21208">
    <property type="entry name" value="ADP-DEPENDENT GLUCOKINASE"/>
    <property type="match status" value="1"/>
</dbReference>
<keyword evidence="3" id="KW-0418">Kinase</keyword>
<comment type="caution">
    <text evidence="6">The sequence shown here is derived from an EMBL/GenBank/DDBJ whole genome shotgun (WGS) entry which is preliminary data.</text>
</comment>
<dbReference type="FunFam" id="1.25.40.10:FF:001242">
    <property type="entry name" value="PeRoXisome assembly factor"/>
    <property type="match status" value="1"/>
</dbReference>
<dbReference type="OrthoDB" id="10006023at2759"/>
<dbReference type="SUPFAM" id="SSF48452">
    <property type="entry name" value="TPR-like"/>
    <property type="match status" value="1"/>
</dbReference>
<evidence type="ECO:0000256" key="4">
    <source>
        <dbReference type="ARBA" id="ARBA00022842"/>
    </source>
</evidence>
<keyword evidence="1" id="KW-0808">Transferase</keyword>
<dbReference type="GO" id="GO:0006006">
    <property type="term" value="P:glucose metabolic process"/>
    <property type="evidence" value="ECO:0007669"/>
    <property type="project" value="TreeGrafter"/>
</dbReference>
<dbReference type="InterPro" id="IPR007666">
    <property type="entry name" value="ADP_PFK/GK"/>
</dbReference>
<evidence type="ECO:0000256" key="3">
    <source>
        <dbReference type="ARBA" id="ARBA00022777"/>
    </source>
</evidence>
<dbReference type="Gene3D" id="1.25.40.10">
    <property type="entry name" value="Tetratricopeptide repeat domain"/>
    <property type="match status" value="1"/>
</dbReference>
<evidence type="ECO:0000256" key="2">
    <source>
        <dbReference type="ARBA" id="ARBA00022723"/>
    </source>
</evidence>
<evidence type="ECO:0008006" key="8">
    <source>
        <dbReference type="Google" id="ProtNLM"/>
    </source>
</evidence>
<accession>A0A8S1EWN8</accession>
<evidence type="ECO:0000313" key="6">
    <source>
        <dbReference type="EMBL" id="CAB3404455.1"/>
    </source>
</evidence>
<sequence>MKSVVEGQCGQQNALVGLATSIGTSNQRIAPSSAAASTFMPNSTIGERMADEFMRMRAQANAPTSFNMNSLQQNLPQASASSALAKEWSNDFQPRQNQLASQWANQYSANHLMNYDSAWRQAMPASSSSVQAPVSSSMWSAEFLDNAESSLQQGSSKGDQWADEFLNHSQDTFKGTHNEMYEPFWDEFQKKIDSLDKKEDYVYQEANPFVSSQNPLAEGDALMRQGDIGNAMLSYEAAVQKNPQDANAWCLLGLAHAENEKDQQALAAFNKCLEIDPTNQQALLSLAVSLANEGMENEAVHRLDKWLSSYIGSNATEVSSPNIGPSSFLDHDAFNLVEARFLNAARQQTTPDPELQNALGVLYNLNRNFDRAVDSLKLAISQRPDDARLWNRLGATLANGDRTAEAVSAYREALKRYPTYVRARYNLGISCMQLSTHREAMNHFISALELQKGGVQNSGIWSTLRSAAIRTKNIPDSVLNAIEERNLDAVKANLQNV</sequence>
<keyword evidence="5" id="KW-0802">TPR repeat</keyword>
<reference evidence="6 7" key="1">
    <citation type="submission" date="2020-04" db="EMBL/GenBank/DDBJ databases">
        <authorList>
            <person name="Laetsch R D."/>
            <person name="Stevens L."/>
            <person name="Kumar S."/>
            <person name="Blaxter L. M."/>
        </authorList>
    </citation>
    <scope>NUCLEOTIDE SEQUENCE [LARGE SCALE GENOMIC DNA]</scope>
</reference>
<dbReference type="PANTHER" id="PTHR21208:SF0">
    <property type="entry name" value="ADP-DEPENDENT GLUCOKINASE"/>
    <property type="match status" value="1"/>
</dbReference>
<dbReference type="AlphaFoldDB" id="A0A8S1EWN8"/>
<keyword evidence="7" id="KW-1185">Reference proteome</keyword>
<dbReference type="EMBL" id="CADEPM010000004">
    <property type="protein sequence ID" value="CAB3404455.1"/>
    <property type="molecule type" value="Genomic_DNA"/>
</dbReference>
<dbReference type="InterPro" id="IPR019734">
    <property type="entry name" value="TPR_rpt"/>
</dbReference>
<keyword evidence="2" id="KW-0479">Metal-binding</keyword>
<name>A0A8S1EWN8_9PELO</name>
<protein>
    <recommendedName>
        <fullName evidence="8">Peroxin-5</fullName>
    </recommendedName>
</protein>
<feature type="repeat" description="TPR" evidence="5">
    <location>
        <begin position="387"/>
        <end position="420"/>
    </location>
</feature>
<dbReference type="Proteomes" id="UP000494206">
    <property type="component" value="Unassembled WGS sequence"/>
</dbReference>
<dbReference type="GO" id="GO:0046872">
    <property type="term" value="F:metal ion binding"/>
    <property type="evidence" value="ECO:0007669"/>
    <property type="project" value="UniProtKB-KW"/>
</dbReference>
<evidence type="ECO:0000256" key="1">
    <source>
        <dbReference type="ARBA" id="ARBA00022679"/>
    </source>
</evidence>
<gene>
    <name evidence="6" type="ORF">CBOVIS_LOCUS6787</name>
</gene>
<organism evidence="6 7">
    <name type="scientific">Caenorhabditis bovis</name>
    <dbReference type="NCBI Taxonomy" id="2654633"/>
    <lineage>
        <taxon>Eukaryota</taxon>
        <taxon>Metazoa</taxon>
        <taxon>Ecdysozoa</taxon>
        <taxon>Nematoda</taxon>
        <taxon>Chromadorea</taxon>
        <taxon>Rhabditida</taxon>
        <taxon>Rhabditina</taxon>
        <taxon>Rhabditomorpha</taxon>
        <taxon>Rhabditoidea</taxon>
        <taxon>Rhabditidae</taxon>
        <taxon>Peloderinae</taxon>
        <taxon>Caenorhabditis</taxon>
    </lineage>
</organism>
<feature type="repeat" description="TPR" evidence="5">
    <location>
        <begin position="246"/>
        <end position="279"/>
    </location>
</feature>
<keyword evidence="4" id="KW-0460">Magnesium</keyword>
<evidence type="ECO:0000313" key="7">
    <source>
        <dbReference type="Proteomes" id="UP000494206"/>
    </source>
</evidence>
<dbReference type="SMART" id="SM00028">
    <property type="entry name" value="TPR"/>
    <property type="match status" value="5"/>
</dbReference>
<dbReference type="GO" id="GO:0043843">
    <property type="term" value="F:ADP-specific glucokinase activity"/>
    <property type="evidence" value="ECO:0007669"/>
    <property type="project" value="TreeGrafter"/>
</dbReference>
<dbReference type="GO" id="GO:0005783">
    <property type="term" value="C:endoplasmic reticulum"/>
    <property type="evidence" value="ECO:0007669"/>
    <property type="project" value="TreeGrafter"/>
</dbReference>
<dbReference type="InterPro" id="IPR011990">
    <property type="entry name" value="TPR-like_helical_dom_sf"/>
</dbReference>
<proteinExistence type="predicted"/>
<dbReference type="PROSITE" id="PS50005">
    <property type="entry name" value="TPR"/>
    <property type="match status" value="3"/>
</dbReference>
<evidence type="ECO:0000256" key="5">
    <source>
        <dbReference type="PROSITE-ProRule" id="PRU00339"/>
    </source>
</evidence>